<dbReference type="Proteomes" id="UP000789366">
    <property type="component" value="Unassembled WGS sequence"/>
</dbReference>
<feature type="non-terminal residue" evidence="1">
    <location>
        <position position="507"/>
    </location>
</feature>
<sequence length="507" mass="57500">MFRRNYVAAAAPSIPNKPAIPYPVDTAVGPMLRYQKSLPRLPVPALSETLEKYLKSVRALTNEEEYAKTKAIVTEFQKPGGIGEELHKRLLEKANNPNVINWLEDWWNETAYFGYRDPIVVYVSYFYAYKDDKLRKDPAARAAAIVTAALEFRRLVVEQQLEPEYAKKLPLCMSSYKWMFNACRYPNKPSDFELTFDPATNNHMTVIRNNKFFIIDLVKDGIQLSTSEIESQIRKVYELAGNTKDPAIGALTTENRDNWTDVCSNEQSLKKIESSVFALCLDDTSPITRDEISHACWVGDGRNRYFDKSLQFIVFDNGKAGFCGEHSSMDGTPTARLNDFVCDLIAKNKINHGSSNIRSNLPEPERLNFTLNNDIIDAIAKAESNFDSLVAKHDLRVLAYQGYGKNGIKKLGFSPDAYVQMIIQLAYYKMYGVSRSTYESAQTRKFAHGRTEVCRSTSVDSVNWVKAMEDTKVPLEVKADLGRKAIQSHVKYMSEAVEGRGCDRHLF</sequence>
<protein>
    <submittedName>
        <fullName evidence="1">5102_t:CDS:1</fullName>
    </submittedName>
</protein>
<reference evidence="1" key="1">
    <citation type="submission" date="2021-06" db="EMBL/GenBank/DDBJ databases">
        <authorList>
            <person name="Kallberg Y."/>
            <person name="Tangrot J."/>
            <person name="Rosling A."/>
        </authorList>
    </citation>
    <scope>NUCLEOTIDE SEQUENCE</scope>
    <source>
        <strain evidence="1">28 12/20/2015</strain>
    </source>
</reference>
<organism evidence="1 2">
    <name type="scientific">Cetraspora pellucida</name>
    <dbReference type="NCBI Taxonomy" id="1433469"/>
    <lineage>
        <taxon>Eukaryota</taxon>
        <taxon>Fungi</taxon>
        <taxon>Fungi incertae sedis</taxon>
        <taxon>Mucoromycota</taxon>
        <taxon>Glomeromycotina</taxon>
        <taxon>Glomeromycetes</taxon>
        <taxon>Diversisporales</taxon>
        <taxon>Gigasporaceae</taxon>
        <taxon>Cetraspora</taxon>
    </lineage>
</organism>
<accession>A0ACA9M8G0</accession>
<name>A0ACA9M8G0_9GLOM</name>
<proteinExistence type="predicted"/>
<comment type="caution">
    <text evidence="1">The sequence shown here is derived from an EMBL/GenBank/DDBJ whole genome shotgun (WGS) entry which is preliminary data.</text>
</comment>
<keyword evidence="2" id="KW-1185">Reference proteome</keyword>
<evidence type="ECO:0000313" key="1">
    <source>
        <dbReference type="EMBL" id="CAG8574085.1"/>
    </source>
</evidence>
<dbReference type="EMBL" id="CAJVPW010006863">
    <property type="protein sequence ID" value="CAG8574085.1"/>
    <property type="molecule type" value="Genomic_DNA"/>
</dbReference>
<gene>
    <name evidence="1" type="ORF">SPELUC_LOCUS6105</name>
</gene>
<evidence type="ECO:0000313" key="2">
    <source>
        <dbReference type="Proteomes" id="UP000789366"/>
    </source>
</evidence>